<sequence length="102" mass="11183">ARKCFTVCAATWGDGTAGPVAISVPPNAVPGKLLWEWNTKYIGIAHWLVNEETHFFNAETVCVLFEQLYTPALKLQRAKYSLTREVKAMLQTDGFTGGHAAG</sequence>
<reference evidence="1 2" key="1">
    <citation type="submission" date="2016-02" db="EMBL/GenBank/DDBJ databases">
        <title>Genome analysis of coral dinoflagellate symbionts highlights evolutionary adaptations to a symbiotic lifestyle.</title>
        <authorList>
            <person name="Aranda M."/>
            <person name="Li Y."/>
            <person name="Liew Y.J."/>
            <person name="Baumgarten S."/>
            <person name="Simakov O."/>
            <person name="Wilson M."/>
            <person name="Piel J."/>
            <person name="Ashoor H."/>
            <person name="Bougouffa S."/>
            <person name="Bajic V.B."/>
            <person name="Ryu T."/>
            <person name="Ravasi T."/>
            <person name="Bayer T."/>
            <person name="Micklem G."/>
            <person name="Kim H."/>
            <person name="Bhak J."/>
            <person name="Lajeunesse T.C."/>
            <person name="Voolstra C.R."/>
        </authorList>
    </citation>
    <scope>NUCLEOTIDE SEQUENCE [LARGE SCALE GENOMIC DNA]</scope>
    <source>
        <strain evidence="1 2">CCMP2467</strain>
    </source>
</reference>
<evidence type="ECO:0000313" key="1">
    <source>
        <dbReference type="EMBL" id="OLP36371.1"/>
    </source>
</evidence>
<feature type="non-terminal residue" evidence="1">
    <location>
        <position position="1"/>
    </location>
</feature>
<accession>A0A1Q8ZJZ3</accession>
<comment type="caution">
    <text evidence="1">The sequence shown here is derived from an EMBL/GenBank/DDBJ whole genome shotgun (WGS) entry which is preliminary data.</text>
</comment>
<evidence type="ECO:0000313" key="2">
    <source>
        <dbReference type="Proteomes" id="UP000186817"/>
    </source>
</evidence>
<name>A0A1Q8ZJZ3_SYMMI</name>
<keyword evidence="2" id="KW-1185">Reference proteome</keyword>
<proteinExistence type="predicted"/>
<feature type="non-terminal residue" evidence="1">
    <location>
        <position position="102"/>
    </location>
</feature>
<dbReference type="OrthoDB" id="10538472at2759"/>
<gene>
    <name evidence="1" type="ORF">AK812_SmicGene48847</name>
</gene>
<dbReference type="Proteomes" id="UP000186817">
    <property type="component" value="Unassembled WGS sequence"/>
</dbReference>
<organism evidence="1 2">
    <name type="scientific">Symbiodinium microadriaticum</name>
    <name type="common">Dinoflagellate</name>
    <name type="synonym">Zooxanthella microadriatica</name>
    <dbReference type="NCBI Taxonomy" id="2951"/>
    <lineage>
        <taxon>Eukaryota</taxon>
        <taxon>Sar</taxon>
        <taxon>Alveolata</taxon>
        <taxon>Dinophyceae</taxon>
        <taxon>Suessiales</taxon>
        <taxon>Symbiodiniaceae</taxon>
        <taxon>Symbiodinium</taxon>
    </lineage>
</organism>
<dbReference type="EMBL" id="LSRX01009062">
    <property type="protein sequence ID" value="OLP36371.1"/>
    <property type="molecule type" value="Genomic_DNA"/>
</dbReference>
<protein>
    <submittedName>
        <fullName evidence="1">Uncharacterized protein</fullName>
    </submittedName>
</protein>
<dbReference type="AlphaFoldDB" id="A0A1Q8ZJZ3"/>